<dbReference type="InterPro" id="IPR016181">
    <property type="entry name" value="Acyl_CoA_acyltransferase"/>
</dbReference>
<evidence type="ECO:0000313" key="5">
    <source>
        <dbReference type="Proteomes" id="UP000662888"/>
    </source>
</evidence>
<dbReference type="PANTHER" id="PTHR43877">
    <property type="entry name" value="AMINOALKYLPHOSPHONATE N-ACETYLTRANSFERASE-RELATED-RELATED"/>
    <property type="match status" value="1"/>
</dbReference>
<dbReference type="PROSITE" id="PS51186">
    <property type="entry name" value="GNAT"/>
    <property type="match status" value="1"/>
</dbReference>
<name>A0AA48WGV8_9BURK</name>
<dbReference type="Proteomes" id="UP000662888">
    <property type="component" value="Chromosome"/>
</dbReference>
<dbReference type="Gene3D" id="3.40.630.30">
    <property type="match status" value="1"/>
</dbReference>
<accession>A0AA48WGV8</accession>
<dbReference type="PANTHER" id="PTHR43877:SF2">
    <property type="entry name" value="AMINOALKYLPHOSPHONATE N-ACETYLTRANSFERASE-RELATED"/>
    <property type="match status" value="1"/>
</dbReference>
<evidence type="ECO:0000256" key="1">
    <source>
        <dbReference type="ARBA" id="ARBA00022679"/>
    </source>
</evidence>
<dbReference type="RefSeq" id="WP_206091939.1">
    <property type="nucleotide sequence ID" value="NZ_CP065053.1"/>
</dbReference>
<dbReference type="SUPFAM" id="SSF55729">
    <property type="entry name" value="Acyl-CoA N-acyltransferases (Nat)"/>
    <property type="match status" value="1"/>
</dbReference>
<sequence>MHIQTETPRQPDIIAMLERLDAYCADLYPAESNHLMEVDSLTQSDVVFLVARDPDGRALGCGAYVDRGGYGEVKRMYVDPASRGKGVGGRLLAEIAQRARAAGLPSLMLETGISQPEAIGLYERDGFIRCAPFGDYQPDPLSLFMVKRL</sequence>
<feature type="domain" description="N-acetyltransferase" evidence="3">
    <location>
        <begin position="1"/>
        <end position="149"/>
    </location>
</feature>
<dbReference type="CDD" id="cd04301">
    <property type="entry name" value="NAT_SF"/>
    <property type="match status" value="1"/>
</dbReference>
<dbReference type="EMBL" id="CP065053">
    <property type="protein sequence ID" value="QPI52500.1"/>
    <property type="molecule type" value="Genomic_DNA"/>
</dbReference>
<evidence type="ECO:0000256" key="2">
    <source>
        <dbReference type="ARBA" id="ARBA00023315"/>
    </source>
</evidence>
<evidence type="ECO:0000313" key="4">
    <source>
        <dbReference type="EMBL" id="QPI52500.1"/>
    </source>
</evidence>
<proteinExistence type="predicted"/>
<dbReference type="InterPro" id="IPR050832">
    <property type="entry name" value="Bact_Acetyltransf"/>
</dbReference>
<dbReference type="Pfam" id="PF00583">
    <property type="entry name" value="Acetyltransf_1"/>
    <property type="match status" value="1"/>
</dbReference>
<gene>
    <name evidence="4" type="ORF">IV454_14020</name>
</gene>
<organism evidence="4 5">
    <name type="scientific">Massilia antarctica</name>
    <dbReference type="NCBI Taxonomy" id="2765360"/>
    <lineage>
        <taxon>Bacteria</taxon>
        <taxon>Pseudomonadati</taxon>
        <taxon>Pseudomonadota</taxon>
        <taxon>Betaproteobacteria</taxon>
        <taxon>Burkholderiales</taxon>
        <taxon>Oxalobacteraceae</taxon>
        <taxon>Telluria group</taxon>
        <taxon>Massilia</taxon>
    </lineage>
</organism>
<keyword evidence="5" id="KW-1185">Reference proteome</keyword>
<protein>
    <submittedName>
        <fullName evidence="4">GNAT family N-acetyltransferase</fullName>
    </submittedName>
</protein>
<dbReference type="InterPro" id="IPR000182">
    <property type="entry name" value="GNAT_dom"/>
</dbReference>
<evidence type="ECO:0000259" key="3">
    <source>
        <dbReference type="PROSITE" id="PS51186"/>
    </source>
</evidence>
<keyword evidence="2" id="KW-0012">Acyltransferase</keyword>
<keyword evidence="1" id="KW-0808">Transferase</keyword>
<reference evidence="4 5" key="1">
    <citation type="submission" date="2020-11" db="EMBL/GenBank/DDBJ databases">
        <authorList>
            <person name="Sun Q."/>
        </authorList>
    </citation>
    <scope>NUCLEOTIDE SEQUENCE [LARGE SCALE GENOMIC DNA]</scope>
    <source>
        <strain evidence="4 5">P8398</strain>
    </source>
</reference>